<dbReference type="GO" id="GO:0016787">
    <property type="term" value="F:hydrolase activity"/>
    <property type="evidence" value="ECO:0007669"/>
    <property type="project" value="UniProtKB-UniRule"/>
</dbReference>
<dbReference type="AlphaFoldDB" id="A0A0N1JSG1"/>
<dbReference type="OrthoDB" id="9798773at2"/>
<keyword evidence="2 4" id="KW-0442">Lipid degradation</keyword>
<dbReference type="InterPro" id="IPR016035">
    <property type="entry name" value="Acyl_Trfase/lysoPLipase"/>
</dbReference>
<evidence type="ECO:0000256" key="3">
    <source>
        <dbReference type="ARBA" id="ARBA00023098"/>
    </source>
</evidence>
<gene>
    <name evidence="6" type="ORF">WG78_12450</name>
</gene>
<dbReference type="Gene3D" id="3.40.1090.10">
    <property type="entry name" value="Cytosolic phospholipase A2 catalytic domain"/>
    <property type="match status" value="1"/>
</dbReference>
<evidence type="ECO:0000313" key="6">
    <source>
        <dbReference type="EMBL" id="KPC52656.1"/>
    </source>
</evidence>
<feature type="domain" description="PNPLA" evidence="5">
    <location>
        <begin position="24"/>
        <end position="237"/>
    </location>
</feature>
<comment type="caution">
    <text evidence="6">The sequence shown here is derived from an EMBL/GenBank/DDBJ whole genome shotgun (WGS) entry which is preliminary data.</text>
</comment>
<reference evidence="6 7" key="1">
    <citation type="submission" date="2015-07" db="EMBL/GenBank/DDBJ databases">
        <title>Draft genome sequence of the Amantichitinum ursilacus IGB-41, a new chitin-degrading bacterium.</title>
        <authorList>
            <person name="Kirstahler P."/>
            <person name="Guenther M."/>
            <person name="Grumaz C."/>
            <person name="Rupp S."/>
            <person name="Zibek S."/>
            <person name="Sohn K."/>
        </authorList>
    </citation>
    <scope>NUCLEOTIDE SEQUENCE [LARGE SCALE GENOMIC DNA]</scope>
    <source>
        <strain evidence="6 7">IGB-41</strain>
    </source>
</reference>
<dbReference type="PANTHER" id="PTHR14226:SF57">
    <property type="entry name" value="BLR7027 PROTEIN"/>
    <property type="match status" value="1"/>
</dbReference>
<evidence type="ECO:0000256" key="1">
    <source>
        <dbReference type="ARBA" id="ARBA00022801"/>
    </source>
</evidence>
<protein>
    <submittedName>
        <fullName evidence="6">Patatin-like phospholipase</fullName>
    </submittedName>
</protein>
<name>A0A0N1JSG1_9NEIS</name>
<dbReference type="GO" id="GO:0016042">
    <property type="term" value="P:lipid catabolic process"/>
    <property type="evidence" value="ECO:0007669"/>
    <property type="project" value="UniProtKB-UniRule"/>
</dbReference>
<dbReference type="PATRIC" id="fig|857265.3.peg.2567"/>
<dbReference type="PANTHER" id="PTHR14226">
    <property type="entry name" value="NEUROPATHY TARGET ESTERASE/SWISS CHEESE D.MELANOGASTER"/>
    <property type="match status" value="1"/>
</dbReference>
<accession>A0A0N1JSG1</accession>
<dbReference type="SUPFAM" id="SSF52151">
    <property type="entry name" value="FabD/lysophospholipase-like"/>
    <property type="match status" value="1"/>
</dbReference>
<evidence type="ECO:0000259" key="5">
    <source>
        <dbReference type="PROSITE" id="PS51635"/>
    </source>
</evidence>
<dbReference type="STRING" id="857265.WG78_12450"/>
<comment type="caution">
    <text evidence="4">Lacks conserved residue(s) required for the propagation of feature annotation.</text>
</comment>
<feature type="short sequence motif" description="GXSXG" evidence="4">
    <location>
        <begin position="60"/>
        <end position="64"/>
    </location>
</feature>
<proteinExistence type="predicted"/>
<keyword evidence="3 4" id="KW-0443">Lipid metabolism</keyword>
<dbReference type="Pfam" id="PF01734">
    <property type="entry name" value="Patatin"/>
    <property type="match status" value="1"/>
</dbReference>
<keyword evidence="7" id="KW-1185">Reference proteome</keyword>
<feature type="active site" description="Proton acceptor" evidence="4">
    <location>
        <position position="224"/>
    </location>
</feature>
<organism evidence="6 7">
    <name type="scientific">Amantichitinum ursilacus</name>
    <dbReference type="NCBI Taxonomy" id="857265"/>
    <lineage>
        <taxon>Bacteria</taxon>
        <taxon>Pseudomonadati</taxon>
        <taxon>Pseudomonadota</taxon>
        <taxon>Betaproteobacteria</taxon>
        <taxon>Neisseriales</taxon>
        <taxon>Chitinibacteraceae</taxon>
        <taxon>Amantichitinum</taxon>
    </lineage>
</organism>
<keyword evidence="1 4" id="KW-0378">Hydrolase</keyword>
<dbReference type="InterPro" id="IPR050301">
    <property type="entry name" value="NTE"/>
</dbReference>
<evidence type="ECO:0000256" key="4">
    <source>
        <dbReference type="PROSITE-ProRule" id="PRU01161"/>
    </source>
</evidence>
<evidence type="ECO:0000313" key="7">
    <source>
        <dbReference type="Proteomes" id="UP000037939"/>
    </source>
</evidence>
<feature type="active site" description="Nucleophile" evidence="4">
    <location>
        <position position="62"/>
    </location>
</feature>
<dbReference type="EMBL" id="LAQT01000009">
    <property type="protein sequence ID" value="KPC52656.1"/>
    <property type="molecule type" value="Genomic_DNA"/>
</dbReference>
<dbReference type="PROSITE" id="PS51635">
    <property type="entry name" value="PNPLA"/>
    <property type="match status" value="1"/>
</dbReference>
<evidence type="ECO:0000256" key="2">
    <source>
        <dbReference type="ARBA" id="ARBA00022963"/>
    </source>
</evidence>
<dbReference type="Proteomes" id="UP000037939">
    <property type="component" value="Unassembled WGS sequence"/>
</dbReference>
<dbReference type="RefSeq" id="WP_083459004.1">
    <property type="nucleotide sequence ID" value="NZ_LAQT01000009.1"/>
</dbReference>
<dbReference type="InterPro" id="IPR002641">
    <property type="entry name" value="PNPLA_dom"/>
</dbReference>
<sequence>MTSPIPETSSAAQAAVCKAQPAALILSGGGARAAYQVGVLLAIARLWPVGAGNPFPIVCGTSAGAINAAALAARAGDFHGAVRHLGNSWLKLTPDQVYLSSAWALGKSALHWAASLLLGGLGKRNPRSLLDNQPLRQMLAALVDFPGIGAAVQRGDLSALSITVSGYTSGQSVSFFEGAADHANWQRASRLGVREKIELDHLMASSAIPLVFPAVRLHREYFGDGSVRQIAPISPAIHLGAQRILVIGVAPQRELPPREKVQDYPSLAQVAGHLLNSVFLDAMETDLERVQRVNRTVGLLPEHALAAHQTDLHALDVLTIAPSRPLEKLAMPHRNTFPPGLRFMLRGLGAFRRNGSVLASYLLFHHDYVRQLIRLGYRDAMHQRHALREFLGIAARSD</sequence>